<dbReference type="AlphaFoldDB" id="A0A1B6FSQ1"/>
<dbReference type="EMBL" id="GECZ01016590">
    <property type="protein sequence ID" value="JAS53179.1"/>
    <property type="molecule type" value="Transcribed_RNA"/>
</dbReference>
<dbReference type="InterPro" id="IPR002153">
    <property type="entry name" value="TRPC_channel"/>
</dbReference>
<dbReference type="GO" id="GO:0034703">
    <property type="term" value="C:cation channel complex"/>
    <property type="evidence" value="ECO:0007669"/>
    <property type="project" value="TreeGrafter"/>
</dbReference>
<proteinExistence type="predicted"/>
<feature type="non-terminal residue" evidence="7">
    <location>
        <position position="1"/>
    </location>
</feature>
<dbReference type="PROSITE" id="PS50297">
    <property type="entry name" value="ANK_REP_REGION"/>
    <property type="match status" value="1"/>
</dbReference>
<dbReference type="Gene3D" id="1.25.40.20">
    <property type="entry name" value="Ankyrin repeat-containing domain"/>
    <property type="match status" value="1"/>
</dbReference>
<dbReference type="GO" id="GO:0051480">
    <property type="term" value="P:regulation of cytosolic calcium ion concentration"/>
    <property type="evidence" value="ECO:0007669"/>
    <property type="project" value="TreeGrafter"/>
</dbReference>
<dbReference type="GO" id="GO:0070679">
    <property type="term" value="F:inositol 1,4,5 trisphosphate binding"/>
    <property type="evidence" value="ECO:0007669"/>
    <property type="project" value="TreeGrafter"/>
</dbReference>
<dbReference type="SMART" id="SM01420">
    <property type="entry name" value="TRP_2"/>
    <property type="match status" value="1"/>
</dbReference>
<protein>
    <recommendedName>
        <fullName evidence="6">Transient receptor ion channel domain-containing protein</fullName>
    </recommendedName>
</protein>
<dbReference type="PROSITE" id="PS50088">
    <property type="entry name" value="ANK_REPEAT"/>
    <property type="match status" value="1"/>
</dbReference>
<keyword evidence="2" id="KW-0677">Repeat</keyword>
<dbReference type="InterPro" id="IPR013555">
    <property type="entry name" value="TRP_dom"/>
</dbReference>
<dbReference type="GO" id="GO:0005886">
    <property type="term" value="C:plasma membrane"/>
    <property type="evidence" value="ECO:0007669"/>
    <property type="project" value="TreeGrafter"/>
</dbReference>
<accession>A0A1B6FSQ1</accession>
<dbReference type="Pfam" id="PF00023">
    <property type="entry name" value="Ank"/>
    <property type="match status" value="2"/>
</dbReference>
<evidence type="ECO:0000256" key="4">
    <source>
        <dbReference type="ARBA" id="ARBA00023303"/>
    </source>
</evidence>
<keyword evidence="3" id="KW-0406">Ion transport</keyword>
<evidence type="ECO:0000256" key="5">
    <source>
        <dbReference type="PROSITE-ProRule" id="PRU00023"/>
    </source>
</evidence>
<dbReference type="SMART" id="SM00248">
    <property type="entry name" value="ANK"/>
    <property type="match status" value="2"/>
</dbReference>
<organism evidence="7">
    <name type="scientific">Cuerna arida</name>
    <dbReference type="NCBI Taxonomy" id="1464854"/>
    <lineage>
        <taxon>Eukaryota</taxon>
        <taxon>Metazoa</taxon>
        <taxon>Ecdysozoa</taxon>
        <taxon>Arthropoda</taxon>
        <taxon>Hexapoda</taxon>
        <taxon>Insecta</taxon>
        <taxon>Pterygota</taxon>
        <taxon>Neoptera</taxon>
        <taxon>Paraneoptera</taxon>
        <taxon>Hemiptera</taxon>
        <taxon>Auchenorrhyncha</taxon>
        <taxon>Membracoidea</taxon>
        <taxon>Cicadellidae</taxon>
        <taxon>Cicadellinae</taxon>
        <taxon>Proconiini</taxon>
        <taxon>Cuerna</taxon>
    </lineage>
</organism>
<feature type="non-terminal residue" evidence="7">
    <location>
        <position position="187"/>
    </location>
</feature>
<evidence type="ECO:0000256" key="2">
    <source>
        <dbReference type="ARBA" id="ARBA00022737"/>
    </source>
</evidence>
<reference evidence="7" key="1">
    <citation type="submission" date="2015-11" db="EMBL/GenBank/DDBJ databases">
        <title>De novo transcriptome assembly of four potential Pierce s Disease insect vectors from Arizona vineyards.</title>
        <authorList>
            <person name="Tassone E.E."/>
        </authorList>
    </citation>
    <scope>NUCLEOTIDE SEQUENCE</scope>
</reference>
<dbReference type="GO" id="GO:0015279">
    <property type="term" value="F:store-operated calcium channel activity"/>
    <property type="evidence" value="ECO:0007669"/>
    <property type="project" value="TreeGrafter"/>
</dbReference>
<sequence>VNCINYQGLSALHLALKNNDTKMVEYLLKRKDLDLMDCALYAVKLNQTDNVERIFNKLKAIHPSLEFSPCINSAEFPEYLTPLMVAAQCGHIEMIHFLFSRGHPEIPQPHKSTCVCSECVAMMKELDPLLIATKTFDTYKAICSHAYIPNVTNDPILMVFHLVEELKEQAIRYRLFHSKYDELIEDT</sequence>
<evidence type="ECO:0000259" key="6">
    <source>
        <dbReference type="SMART" id="SM01420"/>
    </source>
</evidence>
<dbReference type="InterPro" id="IPR036770">
    <property type="entry name" value="Ankyrin_rpt-contain_sf"/>
</dbReference>
<keyword evidence="5" id="KW-0040">ANK repeat</keyword>
<dbReference type="PANTHER" id="PTHR10117">
    <property type="entry name" value="TRANSIENT RECEPTOR POTENTIAL CHANNEL"/>
    <property type="match status" value="1"/>
</dbReference>
<dbReference type="PANTHER" id="PTHR10117:SF54">
    <property type="entry name" value="TRANSIENT RECEPTOR POTENTIAL-GAMMA PROTEIN"/>
    <property type="match status" value="1"/>
</dbReference>
<evidence type="ECO:0000256" key="1">
    <source>
        <dbReference type="ARBA" id="ARBA00022448"/>
    </source>
</evidence>
<gene>
    <name evidence="7" type="ORF">g.9193</name>
</gene>
<keyword evidence="1" id="KW-0813">Transport</keyword>
<keyword evidence="4" id="KW-0407">Ion channel</keyword>
<feature type="domain" description="Transient receptor ion channel" evidence="6">
    <location>
        <begin position="114"/>
        <end position="177"/>
    </location>
</feature>
<dbReference type="SUPFAM" id="SSF48403">
    <property type="entry name" value="Ankyrin repeat"/>
    <property type="match status" value="1"/>
</dbReference>
<dbReference type="Pfam" id="PF08344">
    <property type="entry name" value="TRP_2"/>
    <property type="match status" value="1"/>
</dbReference>
<dbReference type="InterPro" id="IPR002110">
    <property type="entry name" value="Ankyrin_rpt"/>
</dbReference>
<feature type="repeat" description="ANK" evidence="5">
    <location>
        <begin position="7"/>
        <end position="30"/>
    </location>
</feature>
<evidence type="ECO:0000313" key="7">
    <source>
        <dbReference type="EMBL" id="JAS53179.1"/>
    </source>
</evidence>
<evidence type="ECO:0000256" key="3">
    <source>
        <dbReference type="ARBA" id="ARBA00023065"/>
    </source>
</evidence>
<name>A0A1B6FSQ1_9HEMI</name>